<accession>A0A8B9HES1</accession>
<evidence type="ECO:0000256" key="1">
    <source>
        <dbReference type="ARBA" id="ARBA00022737"/>
    </source>
</evidence>
<dbReference type="Pfam" id="PF00640">
    <property type="entry name" value="PID"/>
    <property type="match status" value="1"/>
</dbReference>
<dbReference type="SUPFAM" id="SSF50729">
    <property type="entry name" value="PH domain-like"/>
    <property type="match status" value="1"/>
</dbReference>
<sequence>MLAILLRTIRYDIWGEQAFQTDPDLPPGWKMMTDMAGIYYWHIPTGTTQWERPGPCHPVPTGPAHHPRKHSLSSLSPSPTPDHEGKDMYLILENNMLNLVDPMDRSVLHSQPIASIRVWGVGRDNGR</sequence>
<dbReference type="PROSITE" id="PS50020">
    <property type="entry name" value="WW_DOMAIN_2"/>
    <property type="match status" value="1"/>
</dbReference>
<dbReference type="Ensembl" id="ENSAMXT00005012313.1">
    <property type="protein sequence ID" value="ENSAMXP00005011081.1"/>
    <property type="gene ID" value="ENSAMXG00005006116.1"/>
</dbReference>
<name>A0A8B9HES1_ASTMX</name>
<dbReference type="Proteomes" id="UP000694621">
    <property type="component" value="Unplaced"/>
</dbReference>
<dbReference type="InterPro" id="IPR039576">
    <property type="entry name" value="APBB1/2/3"/>
</dbReference>
<dbReference type="GO" id="GO:0005634">
    <property type="term" value="C:nucleus"/>
    <property type="evidence" value="ECO:0007669"/>
    <property type="project" value="TreeGrafter"/>
</dbReference>
<dbReference type="GO" id="GO:0001540">
    <property type="term" value="F:amyloid-beta binding"/>
    <property type="evidence" value="ECO:0007669"/>
    <property type="project" value="InterPro"/>
</dbReference>
<dbReference type="SMART" id="SM00456">
    <property type="entry name" value="WW"/>
    <property type="match status" value="1"/>
</dbReference>
<dbReference type="PANTHER" id="PTHR14058:SF11">
    <property type="entry name" value="AMYLOID BETA PRECURSOR PROTEIN BINDING FAMILY B MEMBER 2"/>
    <property type="match status" value="1"/>
</dbReference>
<proteinExistence type="predicted"/>
<feature type="domain" description="WW" evidence="3">
    <location>
        <begin position="23"/>
        <end position="55"/>
    </location>
</feature>
<reference evidence="4" key="1">
    <citation type="submission" date="2025-08" db="UniProtKB">
        <authorList>
            <consortium name="Ensembl"/>
        </authorList>
    </citation>
    <scope>IDENTIFICATION</scope>
</reference>
<dbReference type="PANTHER" id="PTHR14058">
    <property type="entry name" value="AMYLOID BETA A4 PRECURSOR PROTEIN-BINDING FAMILY B"/>
    <property type="match status" value="1"/>
</dbReference>
<feature type="region of interest" description="Disordered" evidence="2">
    <location>
        <begin position="51"/>
        <end position="86"/>
    </location>
</feature>
<dbReference type="InterPro" id="IPR006020">
    <property type="entry name" value="PTB/PI_dom"/>
</dbReference>
<evidence type="ECO:0000256" key="2">
    <source>
        <dbReference type="SAM" id="MobiDB-lite"/>
    </source>
</evidence>
<dbReference type="AlphaFoldDB" id="A0A8B9HES1"/>
<dbReference type="GO" id="GO:0005737">
    <property type="term" value="C:cytoplasm"/>
    <property type="evidence" value="ECO:0007669"/>
    <property type="project" value="TreeGrafter"/>
</dbReference>
<keyword evidence="1" id="KW-0677">Repeat</keyword>
<dbReference type="Gene3D" id="2.20.70.10">
    <property type="match status" value="1"/>
</dbReference>
<protein>
    <recommendedName>
        <fullName evidence="3">WW domain-containing protein</fullName>
    </recommendedName>
</protein>
<dbReference type="Gene3D" id="2.30.29.30">
    <property type="entry name" value="Pleckstrin-homology domain (PH domain)/Phosphotyrosine-binding domain (PTB)"/>
    <property type="match status" value="1"/>
</dbReference>
<dbReference type="InterPro" id="IPR011993">
    <property type="entry name" value="PH-like_dom_sf"/>
</dbReference>
<evidence type="ECO:0000259" key="3">
    <source>
        <dbReference type="PROSITE" id="PS50020"/>
    </source>
</evidence>
<dbReference type="GO" id="GO:0006355">
    <property type="term" value="P:regulation of DNA-templated transcription"/>
    <property type="evidence" value="ECO:0007669"/>
    <property type="project" value="TreeGrafter"/>
</dbReference>
<organism evidence="4 5">
    <name type="scientific">Astyanax mexicanus</name>
    <name type="common">Blind cave fish</name>
    <name type="synonym">Astyanax fasciatus mexicanus</name>
    <dbReference type="NCBI Taxonomy" id="7994"/>
    <lineage>
        <taxon>Eukaryota</taxon>
        <taxon>Metazoa</taxon>
        <taxon>Chordata</taxon>
        <taxon>Craniata</taxon>
        <taxon>Vertebrata</taxon>
        <taxon>Euteleostomi</taxon>
        <taxon>Actinopterygii</taxon>
        <taxon>Neopterygii</taxon>
        <taxon>Teleostei</taxon>
        <taxon>Ostariophysi</taxon>
        <taxon>Characiformes</taxon>
        <taxon>Characoidei</taxon>
        <taxon>Acestrorhamphidae</taxon>
        <taxon>Acestrorhamphinae</taxon>
        <taxon>Astyanax</taxon>
    </lineage>
</organism>
<dbReference type="SUPFAM" id="SSF51045">
    <property type="entry name" value="WW domain"/>
    <property type="match status" value="1"/>
</dbReference>
<evidence type="ECO:0000313" key="5">
    <source>
        <dbReference type="Proteomes" id="UP000694621"/>
    </source>
</evidence>
<dbReference type="InterPro" id="IPR001202">
    <property type="entry name" value="WW_dom"/>
</dbReference>
<dbReference type="InterPro" id="IPR036020">
    <property type="entry name" value="WW_dom_sf"/>
</dbReference>
<dbReference type="FunFam" id="2.20.70.10:FF:000003">
    <property type="entry name" value="amyloid beta A4 precursor protein-binding family B member 2"/>
    <property type="match status" value="1"/>
</dbReference>
<dbReference type="CDD" id="cd00201">
    <property type="entry name" value="WW"/>
    <property type="match status" value="1"/>
</dbReference>
<evidence type="ECO:0000313" key="4">
    <source>
        <dbReference type="Ensembl" id="ENSAMXP00005011081.1"/>
    </source>
</evidence>
<dbReference type="Pfam" id="PF00397">
    <property type="entry name" value="WW"/>
    <property type="match status" value="1"/>
</dbReference>
<dbReference type="PROSITE" id="PS01159">
    <property type="entry name" value="WW_DOMAIN_1"/>
    <property type="match status" value="1"/>
</dbReference>